<dbReference type="InterPro" id="IPR057204">
    <property type="entry name" value="DUF7882"/>
</dbReference>
<comment type="caution">
    <text evidence="3">The sequence shown here is derived from an EMBL/GenBank/DDBJ whole genome shotgun (WGS) entry which is preliminary data.</text>
</comment>
<protein>
    <recommendedName>
        <fullName evidence="2">DUF7882 domain-containing protein</fullName>
    </recommendedName>
</protein>
<keyword evidence="4" id="KW-1185">Reference proteome</keyword>
<evidence type="ECO:0000259" key="2">
    <source>
        <dbReference type="Pfam" id="PF25355"/>
    </source>
</evidence>
<feature type="domain" description="DUF7882" evidence="2">
    <location>
        <begin position="14"/>
        <end position="108"/>
    </location>
</feature>
<evidence type="ECO:0000256" key="1">
    <source>
        <dbReference type="SAM" id="MobiDB-lite"/>
    </source>
</evidence>
<dbReference type="Proteomes" id="UP001501746">
    <property type="component" value="Unassembled WGS sequence"/>
</dbReference>
<proteinExistence type="predicted"/>
<evidence type="ECO:0000313" key="4">
    <source>
        <dbReference type="Proteomes" id="UP001501746"/>
    </source>
</evidence>
<gene>
    <name evidence="3" type="ORF">GCM10009750_25230</name>
</gene>
<dbReference type="Pfam" id="PF25355">
    <property type="entry name" value="DUF7882"/>
    <property type="match status" value="1"/>
</dbReference>
<dbReference type="EMBL" id="BAAANK010000007">
    <property type="protein sequence ID" value="GAA1838525.1"/>
    <property type="molecule type" value="Genomic_DNA"/>
</dbReference>
<name>A0ABN2MUF2_9MICO</name>
<accession>A0ABN2MUF2</accession>
<evidence type="ECO:0000313" key="3">
    <source>
        <dbReference type="EMBL" id="GAA1838525.1"/>
    </source>
</evidence>
<sequence length="133" mass="14859">MHAPVRNWHADPVGILTWNFTRTIELEDRALAHVRSVVFTKLRRGESFAYSWENTVERGSGRNSVWFGPDIPVTFEFFGERDIPLNPRWVRALMTAANSPGGLVLVPEPDQEPSDAPRAPDGPQAAARGRQAP</sequence>
<reference evidence="3 4" key="1">
    <citation type="journal article" date="2019" name="Int. J. Syst. Evol. Microbiol.">
        <title>The Global Catalogue of Microorganisms (GCM) 10K type strain sequencing project: providing services to taxonomists for standard genome sequencing and annotation.</title>
        <authorList>
            <consortium name="The Broad Institute Genomics Platform"/>
            <consortium name="The Broad Institute Genome Sequencing Center for Infectious Disease"/>
            <person name="Wu L."/>
            <person name="Ma J."/>
        </authorList>
    </citation>
    <scope>NUCLEOTIDE SEQUENCE [LARGE SCALE GENOMIC DNA]</scope>
    <source>
        <strain evidence="3 4">JCM 14323</strain>
    </source>
</reference>
<feature type="region of interest" description="Disordered" evidence="1">
    <location>
        <begin position="102"/>
        <end position="133"/>
    </location>
</feature>
<organism evidence="3 4">
    <name type="scientific">Agromyces salentinus</name>
    <dbReference type="NCBI Taxonomy" id="269421"/>
    <lineage>
        <taxon>Bacteria</taxon>
        <taxon>Bacillati</taxon>
        <taxon>Actinomycetota</taxon>
        <taxon>Actinomycetes</taxon>
        <taxon>Micrococcales</taxon>
        <taxon>Microbacteriaceae</taxon>
        <taxon>Agromyces</taxon>
    </lineage>
</organism>